<dbReference type="Gene3D" id="3.40.50.2000">
    <property type="entry name" value="Glycogen Phosphorylase B"/>
    <property type="match status" value="2"/>
</dbReference>
<dbReference type="Pfam" id="PF13439">
    <property type="entry name" value="Glyco_transf_4"/>
    <property type="match status" value="1"/>
</dbReference>
<protein>
    <submittedName>
        <fullName evidence="4">Group 1 glycosyl transferase</fullName>
    </submittedName>
</protein>
<organism evidence="4 5">
    <name type="scientific">Candidatus Berkelbacteria bacterium Licking1014_7</name>
    <dbReference type="NCBI Taxonomy" id="2017147"/>
    <lineage>
        <taxon>Bacteria</taxon>
        <taxon>Candidatus Berkelbacteria</taxon>
    </lineage>
</organism>
<dbReference type="CDD" id="cd03809">
    <property type="entry name" value="GT4_MtfB-like"/>
    <property type="match status" value="1"/>
</dbReference>
<dbReference type="InterPro" id="IPR001296">
    <property type="entry name" value="Glyco_trans_1"/>
</dbReference>
<proteinExistence type="predicted"/>
<dbReference type="Pfam" id="PF00534">
    <property type="entry name" value="Glycos_transf_1"/>
    <property type="match status" value="1"/>
</dbReference>
<evidence type="ECO:0000313" key="4">
    <source>
        <dbReference type="EMBL" id="TSC92987.1"/>
    </source>
</evidence>
<evidence type="ECO:0000256" key="1">
    <source>
        <dbReference type="ARBA" id="ARBA00022679"/>
    </source>
</evidence>
<evidence type="ECO:0000259" key="2">
    <source>
        <dbReference type="Pfam" id="PF00534"/>
    </source>
</evidence>
<dbReference type="AlphaFoldDB" id="A0A554LJG7"/>
<keyword evidence="1 4" id="KW-0808">Transferase</keyword>
<reference evidence="4 5" key="1">
    <citation type="submission" date="2017-07" db="EMBL/GenBank/DDBJ databases">
        <title>Mechanisms for carbon and nitrogen cycling indicate functional differentiation within the Candidate Phyla Radiation.</title>
        <authorList>
            <person name="Danczak R.E."/>
            <person name="Johnston M.D."/>
            <person name="Kenah C."/>
            <person name="Slattery M."/>
            <person name="Wrighton K.C."/>
            <person name="Wilkins M.J."/>
        </authorList>
    </citation>
    <scope>NUCLEOTIDE SEQUENCE [LARGE SCALE GENOMIC DNA]</scope>
    <source>
        <strain evidence="4">Licking1014_7</strain>
    </source>
</reference>
<dbReference type="InterPro" id="IPR028098">
    <property type="entry name" value="Glyco_trans_4-like_N"/>
</dbReference>
<dbReference type="GO" id="GO:0009103">
    <property type="term" value="P:lipopolysaccharide biosynthetic process"/>
    <property type="evidence" value="ECO:0007669"/>
    <property type="project" value="TreeGrafter"/>
</dbReference>
<name>A0A554LJG7_9BACT</name>
<gene>
    <name evidence="4" type="ORF">CEN89_352</name>
</gene>
<comment type="caution">
    <text evidence="4">The sequence shown here is derived from an EMBL/GenBank/DDBJ whole genome shotgun (WGS) entry which is preliminary data.</text>
</comment>
<sequence length="390" mass="44449">MKIVINGYFLSRPYTGFGDYTIGLLKGLAKIDQKNQYIIFTSAKVDLKLPSNFKIKVIIPCNFFGVALGKLWWEQFQIMWGAKKEKCDLVHHFYPVTSVLIRSIPQINSIHDVIPWNFPGYNYSFLAKFLRAFTRWSAHFADWIVTVSETSKQDIAKTFNLPEEKICVIYNGYQKQFDKKLSAPLIKKVLQKYKIQRQYIFYLGGFDIRKNVRKLVLAYKKIAPGLKQDLILAGGVFSPQRKIYDDYYKMPALIKKIGLEKRVKMIGSVESQHLPALYQGASIFVSPTMAEGFNIPVLEAFASGTAVTCSRASATGEVAQDAALKFNSESIEEIADAIYSLLKDSALREKYILAGKVRAADFSWQKSAEKLLSLYLKFNIIRHIHTCKQV</sequence>
<evidence type="ECO:0000259" key="3">
    <source>
        <dbReference type="Pfam" id="PF13439"/>
    </source>
</evidence>
<dbReference type="SUPFAM" id="SSF53756">
    <property type="entry name" value="UDP-Glycosyltransferase/glycogen phosphorylase"/>
    <property type="match status" value="1"/>
</dbReference>
<feature type="domain" description="Glycosyl transferase family 1" evidence="2">
    <location>
        <begin position="196"/>
        <end position="356"/>
    </location>
</feature>
<accession>A0A554LJG7</accession>
<dbReference type="PANTHER" id="PTHR46401:SF2">
    <property type="entry name" value="GLYCOSYLTRANSFERASE WBBK-RELATED"/>
    <property type="match status" value="1"/>
</dbReference>
<dbReference type="EMBL" id="VMGK01000009">
    <property type="protein sequence ID" value="TSC92987.1"/>
    <property type="molecule type" value="Genomic_DNA"/>
</dbReference>
<evidence type="ECO:0000313" key="5">
    <source>
        <dbReference type="Proteomes" id="UP000315689"/>
    </source>
</evidence>
<dbReference type="GO" id="GO:0016757">
    <property type="term" value="F:glycosyltransferase activity"/>
    <property type="evidence" value="ECO:0007669"/>
    <property type="project" value="InterPro"/>
</dbReference>
<feature type="domain" description="Glycosyltransferase subfamily 4-like N-terminal" evidence="3">
    <location>
        <begin position="18"/>
        <end position="173"/>
    </location>
</feature>
<dbReference type="PANTHER" id="PTHR46401">
    <property type="entry name" value="GLYCOSYLTRANSFERASE WBBK-RELATED"/>
    <property type="match status" value="1"/>
</dbReference>
<dbReference type="Proteomes" id="UP000315689">
    <property type="component" value="Unassembled WGS sequence"/>
</dbReference>